<comment type="similarity">
    <text evidence="5">In the C-terminal section; belongs to the NnrD/CARKD family.</text>
</comment>
<keyword evidence="10" id="KW-0067">ATP-binding</keyword>
<evidence type="ECO:0000256" key="19">
    <source>
        <dbReference type="ARBA" id="ARBA00048238"/>
    </source>
</evidence>
<evidence type="ECO:0000256" key="8">
    <source>
        <dbReference type="ARBA" id="ARBA00022723"/>
    </source>
</evidence>
<dbReference type="GO" id="GO:0005524">
    <property type="term" value="F:ATP binding"/>
    <property type="evidence" value="ECO:0007669"/>
    <property type="project" value="UniProtKB-KW"/>
</dbReference>
<dbReference type="HAMAP" id="MF_01965">
    <property type="entry name" value="NADHX_dehydratase"/>
    <property type="match status" value="1"/>
</dbReference>
<feature type="domain" description="YjeF N-terminal" evidence="22">
    <location>
        <begin position="15"/>
        <end position="215"/>
    </location>
</feature>
<dbReference type="InterPro" id="IPR030677">
    <property type="entry name" value="Nnr"/>
</dbReference>
<dbReference type="PROSITE" id="PS51383">
    <property type="entry name" value="YJEF_C_3"/>
    <property type="match status" value="1"/>
</dbReference>
<dbReference type="AlphaFoldDB" id="A0A0F9V7T3"/>
<keyword evidence="16" id="KW-0511">Multifunctional enzyme</keyword>
<dbReference type="PIRSF" id="PIRSF017184">
    <property type="entry name" value="Nnr"/>
    <property type="match status" value="1"/>
</dbReference>
<keyword evidence="14" id="KW-0413">Isomerase</keyword>
<evidence type="ECO:0000256" key="18">
    <source>
        <dbReference type="ARBA" id="ARBA00032624"/>
    </source>
</evidence>
<dbReference type="Pfam" id="PF01256">
    <property type="entry name" value="Carb_kinase"/>
    <property type="match status" value="1"/>
</dbReference>
<evidence type="ECO:0000256" key="6">
    <source>
        <dbReference type="ARBA" id="ARBA00012228"/>
    </source>
</evidence>
<evidence type="ECO:0000256" key="10">
    <source>
        <dbReference type="ARBA" id="ARBA00022840"/>
    </source>
</evidence>
<evidence type="ECO:0000259" key="21">
    <source>
        <dbReference type="PROSITE" id="PS51383"/>
    </source>
</evidence>
<dbReference type="InterPro" id="IPR000631">
    <property type="entry name" value="CARKD"/>
</dbReference>
<evidence type="ECO:0000256" key="2">
    <source>
        <dbReference type="ARBA" id="ARBA00000909"/>
    </source>
</evidence>
<evidence type="ECO:0000256" key="13">
    <source>
        <dbReference type="ARBA" id="ARBA00023027"/>
    </source>
</evidence>
<evidence type="ECO:0000256" key="4">
    <source>
        <dbReference type="ARBA" id="ARBA00006001"/>
    </source>
</evidence>
<dbReference type="PROSITE" id="PS51385">
    <property type="entry name" value="YJEF_N"/>
    <property type="match status" value="1"/>
</dbReference>
<feature type="domain" description="YjeF C-terminal" evidence="21">
    <location>
        <begin position="223"/>
        <end position="494"/>
    </location>
</feature>
<comment type="similarity">
    <text evidence="4">In the N-terminal section; belongs to the NnrE/AIBP family.</text>
</comment>
<dbReference type="EC" id="4.2.1.136" evidence="7"/>
<dbReference type="GO" id="GO:0052856">
    <property type="term" value="F:NAD(P)HX epimerase activity"/>
    <property type="evidence" value="ECO:0007669"/>
    <property type="project" value="UniProtKB-EC"/>
</dbReference>
<dbReference type="InterPro" id="IPR004443">
    <property type="entry name" value="YjeF_N_dom"/>
</dbReference>
<keyword evidence="8" id="KW-0479">Metal-binding</keyword>
<comment type="catalytic activity">
    <reaction evidence="1">
        <text>(6R)-NADHX = (6S)-NADHX</text>
        <dbReference type="Rhea" id="RHEA:32215"/>
        <dbReference type="ChEBI" id="CHEBI:64074"/>
        <dbReference type="ChEBI" id="CHEBI:64075"/>
        <dbReference type="EC" id="5.1.99.6"/>
    </reaction>
</comment>
<keyword evidence="9" id="KW-0547">Nucleotide-binding</keyword>
<dbReference type="EC" id="5.1.99.6" evidence="6"/>
<dbReference type="SUPFAM" id="SSF64153">
    <property type="entry name" value="YjeF N-terminal domain-like"/>
    <property type="match status" value="1"/>
</dbReference>
<protein>
    <recommendedName>
        <fullName evidence="18">Nicotinamide nucleotide repair protein</fullName>
        <ecNumber evidence="7">4.2.1.136</ecNumber>
        <ecNumber evidence="6">5.1.99.6</ecNumber>
    </recommendedName>
</protein>
<dbReference type="NCBIfam" id="TIGR00196">
    <property type="entry name" value="yjeF_cterm"/>
    <property type="match status" value="1"/>
</dbReference>
<dbReference type="PROSITE" id="PS01049">
    <property type="entry name" value="YJEF_C_1"/>
    <property type="match status" value="1"/>
</dbReference>
<sequence>MPHPLPDKVYSTAQIRKLDACLIAAGTPGIELMQSAADALWLAITQRWPNAQRMSVLCGSGNNAGDGYLLALLAKLAGWQVQVFTLADPVMLRGDAATAHRRAQELGVSMQPWDAQAELFGVIVDALLGTGLRGEVRAEYQQAIKAINGAVGPVVAVDLPSGLDADRGVVLGCAVVAELTVTFIALKLGLLTGVGPDYVGELEFVPLASSVQHAPAAAFERLSLDGWAGTLPPRKKAAHKGHFGHLLLIGGGHGMGGAIMLAAEAALHSGAGKISVATRAEYVGPLLSRCPELMVHAINDTEQLRPLLEQADAVVIGPGLGRDQWARSLLHAVLSWNGPRVLDADALNLIAEHDVLPRLGEDAVISPHPAEAARLLSSSNDEVQADRPAALQRLVTALGCAVILKGAGSLVASEDATLAAVCSDGNPGMAVGGMGDVLSGLLGALLAQRIPAAKAARYGVLVHALAGDAAAAKGEVGMRASDMFVPIRQYLNQREG</sequence>
<evidence type="ECO:0000313" key="23">
    <source>
        <dbReference type="EMBL" id="KKO00045.1"/>
    </source>
</evidence>
<dbReference type="Gene3D" id="3.40.50.10260">
    <property type="entry name" value="YjeF N-terminal domain"/>
    <property type="match status" value="1"/>
</dbReference>
<dbReference type="InterPro" id="IPR017953">
    <property type="entry name" value="Carbohydrate_kinase_pred_CS"/>
</dbReference>
<name>A0A0F9V7T3_9ZZZZ</name>
<keyword evidence="13" id="KW-0520">NAD</keyword>
<comment type="cofactor">
    <cofactor evidence="3">
        <name>K(+)</name>
        <dbReference type="ChEBI" id="CHEBI:29103"/>
    </cofactor>
</comment>
<dbReference type="HAMAP" id="MF_01966">
    <property type="entry name" value="NADHX_epimerase"/>
    <property type="match status" value="1"/>
</dbReference>
<dbReference type="Gene3D" id="3.40.1190.20">
    <property type="match status" value="1"/>
</dbReference>
<evidence type="ECO:0000256" key="11">
    <source>
        <dbReference type="ARBA" id="ARBA00022857"/>
    </source>
</evidence>
<evidence type="ECO:0000256" key="7">
    <source>
        <dbReference type="ARBA" id="ARBA00013129"/>
    </source>
</evidence>
<gene>
    <name evidence="23" type="ORF">LCGC14_0131560</name>
</gene>
<dbReference type="GO" id="GO:0052855">
    <property type="term" value="F:ADP-dependent NAD(P)H-hydrate dehydratase activity"/>
    <property type="evidence" value="ECO:0007669"/>
    <property type="project" value="UniProtKB-EC"/>
</dbReference>
<dbReference type="GO" id="GO:0110051">
    <property type="term" value="P:metabolite repair"/>
    <property type="evidence" value="ECO:0007669"/>
    <property type="project" value="TreeGrafter"/>
</dbReference>
<keyword evidence="12" id="KW-0630">Potassium</keyword>
<evidence type="ECO:0000256" key="16">
    <source>
        <dbReference type="ARBA" id="ARBA00023268"/>
    </source>
</evidence>
<dbReference type="PROSITE" id="PS01050">
    <property type="entry name" value="YJEF_C_2"/>
    <property type="match status" value="1"/>
</dbReference>
<dbReference type="Pfam" id="PF03853">
    <property type="entry name" value="YjeF_N"/>
    <property type="match status" value="1"/>
</dbReference>
<evidence type="ECO:0000256" key="1">
    <source>
        <dbReference type="ARBA" id="ARBA00000013"/>
    </source>
</evidence>
<comment type="caution">
    <text evidence="23">The sequence shown here is derived from an EMBL/GenBank/DDBJ whole genome shotgun (WGS) entry which is preliminary data.</text>
</comment>
<comment type="function">
    <text evidence="17">Bifunctional enzyme that catalyzes the epimerization of the S- and R-forms of NAD(P)HX and the dehydration of the S-form of NAD(P)HX at the expense of ADP, which is converted to AMP. This allows the repair of both epimers of NAD(P)HX, a damaged form of NAD(P)H that is a result of enzymatic or heat-dependent hydration.</text>
</comment>
<evidence type="ECO:0000256" key="9">
    <source>
        <dbReference type="ARBA" id="ARBA00022741"/>
    </source>
</evidence>
<dbReference type="SUPFAM" id="SSF53613">
    <property type="entry name" value="Ribokinase-like"/>
    <property type="match status" value="1"/>
</dbReference>
<dbReference type="CDD" id="cd01171">
    <property type="entry name" value="YXKO-related"/>
    <property type="match status" value="1"/>
</dbReference>
<dbReference type="InterPro" id="IPR029056">
    <property type="entry name" value="Ribokinase-like"/>
</dbReference>
<evidence type="ECO:0000256" key="3">
    <source>
        <dbReference type="ARBA" id="ARBA00001958"/>
    </source>
</evidence>
<accession>A0A0F9V7T3</accession>
<dbReference type="EMBL" id="LAZR01000043">
    <property type="protein sequence ID" value="KKO00045.1"/>
    <property type="molecule type" value="Genomic_DNA"/>
</dbReference>
<evidence type="ECO:0000256" key="12">
    <source>
        <dbReference type="ARBA" id="ARBA00022958"/>
    </source>
</evidence>
<dbReference type="NCBIfam" id="TIGR00197">
    <property type="entry name" value="yjeF_nterm"/>
    <property type="match status" value="1"/>
</dbReference>
<dbReference type="InterPro" id="IPR036652">
    <property type="entry name" value="YjeF_N_dom_sf"/>
</dbReference>
<keyword evidence="15" id="KW-0456">Lyase</keyword>
<proteinExistence type="inferred from homology"/>
<organism evidence="23">
    <name type="scientific">marine sediment metagenome</name>
    <dbReference type="NCBI Taxonomy" id="412755"/>
    <lineage>
        <taxon>unclassified sequences</taxon>
        <taxon>metagenomes</taxon>
        <taxon>ecological metagenomes</taxon>
    </lineage>
</organism>
<keyword evidence="11" id="KW-0521">NADP</keyword>
<comment type="catalytic activity">
    <reaction evidence="19">
        <text>(6S)-NADHX + ADP = AMP + phosphate + NADH + H(+)</text>
        <dbReference type="Rhea" id="RHEA:32223"/>
        <dbReference type="ChEBI" id="CHEBI:15378"/>
        <dbReference type="ChEBI" id="CHEBI:43474"/>
        <dbReference type="ChEBI" id="CHEBI:57945"/>
        <dbReference type="ChEBI" id="CHEBI:64074"/>
        <dbReference type="ChEBI" id="CHEBI:456215"/>
        <dbReference type="ChEBI" id="CHEBI:456216"/>
        <dbReference type="EC" id="4.2.1.136"/>
    </reaction>
</comment>
<evidence type="ECO:0000256" key="20">
    <source>
        <dbReference type="ARBA" id="ARBA00049209"/>
    </source>
</evidence>
<evidence type="ECO:0000256" key="17">
    <source>
        <dbReference type="ARBA" id="ARBA00025153"/>
    </source>
</evidence>
<evidence type="ECO:0000256" key="14">
    <source>
        <dbReference type="ARBA" id="ARBA00023235"/>
    </source>
</evidence>
<dbReference type="PANTHER" id="PTHR12592:SF0">
    <property type="entry name" value="ATP-DEPENDENT (S)-NAD(P)H-HYDRATE DEHYDRATASE"/>
    <property type="match status" value="1"/>
</dbReference>
<comment type="catalytic activity">
    <reaction evidence="2">
        <text>(6R)-NADPHX = (6S)-NADPHX</text>
        <dbReference type="Rhea" id="RHEA:32227"/>
        <dbReference type="ChEBI" id="CHEBI:64076"/>
        <dbReference type="ChEBI" id="CHEBI:64077"/>
        <dbReference type="EC" id="5.1.99.6"/>
    </reaction>
</comment>
<dbReference type="GO" id="GO:0046872">
    <property type="term" value="F:metal ion binding"/>
    <property type="evidence" value="ECO:0007669"/>
    <property type="project" value="UniProtKB-KW"/>
</dbReference>
<dbReference type="PANTHER" id="PTHR12592">
    <property type="entry name" value="ATP-DEPENDENT (S)-NAD(P)H-HYDRATE DEHYDRATASE FAMILY MEMBER"/>
    <property type="match status" value="1"/>
</dbReference>
<evidence type="ECO:0000256" key="15">
    <source>
        <dbReference type="ARBA" id="ARBA00023239"/>
    </source>
</evidence>
<evidence type="ECO:0000256" key="5">
    <source>
        <dbReference type="ARBA" id="ARBA00009524"/>
    </source>
</evidence>
<reference evidence="23" key="1">
    <citation type="journal article" date="2015" name="Nature">
        <title>Complex archaea that bridge the gap between prokaryotes and eukaryotes.</title>
        <authorList>
            <person name="Spang A."/>
            <person name="Saw J.H."/>
            <person name="Jorgensen S.L."/>
            <person name="Zaremba-Niedzwiedzka K."/>
            <person name="Martijn J."/>
            <person name="Lind A.E."/>
            <person name="van Eijk R."/>
            <person name="Schleper C."/>
            <person name="Guy L."/>
            <person name="Ettema T.J."/>
        </authorList>
    </citation>
    <scope>NUCLEOTIDE SEQUENCE</scope>
</reference>
<comment type="catalytic activity">
    <reaction evidence="20">
        <text>(6S)-NADPHX + ADP = AMP + phosphate + NADPH + H(+)</text>
        <dbReference type="Rhea" id="RHEA:32235"/>
        <dbReference type="ChEBI" id="CHEBI:15378"/>
        <dbReference type="ChEBI" id="CHEBI:43474"/>
        <dbReference type="ChEBI" id="CHEBI:57783"/>
        <dbReference type="ChEBI" id="CHEBI:64076"/>
        <dbReference type="ChEBI" id="CHEBI:456215"/>
        <dbReference type="ChEBI" id="CHEBI:456216"/>
        <dbReference type="EC" id="4.2.1.136"/>
    </reaction>
</comment>
<evidence type="ECO:0000259" key="22">
    <source>
        <dbReference type="PROSITE" id="PS51385"/>
    </source>
</evidence>